<dbReference type="Proteomes" id="UP001205906">
    <property type="component" value="Unassembled WGS sequence"/>
</dbReference>
<evidence type="ECO:0000313" key="2">
    <source>
        <dbReference type="Proteomes" id="UP001205906"/>
    </source>
</evidence>
<dbReference type="EMBL" id="JAMXQS010000006">
    <property type="protein sequence ID" value="MCO6050881.1"/>
    <property type="molecule type" value="Genomic_DNA"/>
</dbReference>
<gene>
    <name evidence="1" type="ORF">NGM99_13940</name>
</gene>
<sequence length="69" mass="7630">MTRPETVSSLQADIAQTEGFIALHARLAGMCLCFEDIERHRYEATLDAIRLNSLRQRLAALEAANTIAA</sequence>
<evidence type="ECO:0008006" key="3">
    <source>
        <dbReference type="Google" id="ProtNLM"/>
    </source>
</evidence>
<dbReference type="RefSeq" id="WP_252819882.1">
    <property type="nucleotide sequence ID" value="NZ_JAMXQS010000006.1"/>
</dbReference>
<comment type="caution">
    <text evidence="1">The sequence shown here is derived from an EMBL/GenBank/DDBJ whole genome shotgun (WGS) entry which is preliminary data.</text>
</comment>
<keyword evidence="2" id="KW-1185">Reference proteome</keyword>
<reference evidence="1 2" key="1">
    <citation type="submission" date="2022-06" db="EMBL/GenBank/DDBJ databases">
        <title>Mesorhizobium sp. strain RP14 Genome sequencing and assembly.</title>
        <authorList>
            <person name="Kim I."/>
        </authorList>
    </citation>
    <scope>NUCLEOTIDE SEQUENCE [LARGE SCALE GENOMIC DNA]</scope>
    <source>
        <strain evidence="2">RP14(2022)</strain>
    </source>
</reference>
<protein>
    <recommendedName>
        <fullName evidence="3">DUF465 domain-containing protein</fullName>
    </recommendedName>
</protein>
<accession>A0ABT1C9P2</accession>
<proteinExistence type="predicted"/>
<name>A0ABT1C9P2_9HYPH</name>
<evidence type="ECO:0000313" key="1">
    <source>
        <dbReference type="EMBL" id="MCO6050881.1"/>
    </source>
</evidence>
<organism evidence="1 2">
    <name type="scientific">Mesorhizobium liriopis</name>
    <dbReference type="NCBI Taxonomy" id="2953882"/>
    <lineage>
        <taxon>Bacteria</taxon>
        <taxon>Pseudomonadati</taxon>
        <taxon>Pseudomonadota</taxon>
        <taxon>Alphaproteobacteria</taxon>
        <taxon>Hyphomicrobiales</taxon>
        <taxon>Phyllobacteriaceae</taxon>
        <taxon>Mesorhizobium</taxon>
    </lineage>
</organism>